<dbReference type="Pfam" id="PF01704">
    <property type="entry name" value="UDPGP"/>
    <property type="match status" value="1"/>
</dbReference>
<dbReference type="STRING" id="88036.D8RV22"/>
<evidence type="ECO:0000256" key="1">
    <source>
        <dbReference type="ARBA" id="ARBA00022679"/>
    </source>
</evidence>
<dbReference type="InterPro" id="IPR057388">
    <property type="entry name" value="Hexapep_UGP3_C"/>
</dbReference>
<protein>
    <recommendedName>
        <fullName evidence="3">UGP3-like C-terminal hexapeptide repeats domain-containing protein</fullName>
    </recommendedName>
</protein>
<name>D8RV22_SELML</name>
<dbReference type="KEGG" id="smo:SELMODRAFT_150184"/>
<keyword evidence="2" id="KW-0548">Nucleotidyltransferase</keyword>
<feature type="domain" description="UGP3-like C-terminal hexapeptide repeats" evidence="3">
    <location>
        <begin position="572"/>
        <end position="730"/>
    </location>
</feature>
<evidence type="ECO:0000313" key="5">
    <source>
        <dbReference type="Proteomes" id="UP000001514"/>
    </source>
</evidence>
<dbReference type="PANTHER" id="PTHR11952">
    <property type="entry name" value="UDP- GLUCOSE PYROPHOSPHORYLASE"/>
    <property type="match status" value="1"/>
</dbReference>
<dbReference type="Gramene" id="EFJ23884">
    <property type="protein sequence ID" value="EFJ23884"/>
    <property type="gene ID" value="SELMODRAFT_150184"/>
</dbReference>
<dbReference type="AlphaFoldDB" id="D8RV22"/>
<dbReference type="FunCoup" id="D8RV22">
    <property type="interactions" value="1199"/>
</dbReference>
<dbReference type="InParanoid" id="D8RV22"/>
<dbReference type="InterPro" id="IPR002618">
    <property type="entry name" value="UDPGP_fam"/>
</dbReference>
<dbReference type="OMA" id="QYGHRCG"/>
<dbReference type="Pfam" id="PF25441">
    <property type="entry name" value="Hexapep_UGP3_C"/>
    <property type="match status" value="1"/>
</dbReference>
<keyword evidence="5" id="KW-1185">Reference proteome</keyword>
<sequence>MRKLGDYELYLLKCLVAIGQGHILGLEDEGGGVADDHRKILNGCNGLGELIQWPLSLDVTAELQRKRRRGEPDEREVLPKLKSFVRVLDSLERFYDCIGGIVGYQLAGMELIRSSETGEIGFSATRSAQQSFYHVPEGKDLSKDTDFATQAAGWGVKRLAEIGEIYPLGGAGDRLGLVDDVTGESLPVAMLPYCGRTLLEGLIRDLQAREFFHFKLYGSQVITPVAIMTSAAKRNNERVKDLLESHRWFGRGRDNFQLFEQPLVPTIAAENVQWVVRGPLDPMLKPGGHGVIWKLAKDSELFKWFYDKNRKAAVVRQISNPVAATDVTLLALAGVGLHQNKKFGFASCDRKVGAAEGVNVLMESKTEDGRWRYGTTCIEYTEFSRLGIADVPVSTGRQEISRFPANTNVLFVDLESVEEVASRNDCASLPGMIMNLKKPVTFTDSYVLLNSIRAGRIECTMQNIADSLQNHYQHQLTSIDHDNLDTFIIYNQRRKVTSSAKRRRKLDDQTLHQTPDGSFLDIMRNAFDLLTSCGVAIDEMESNQCYIDTGPPFIALLHPAIGPLWNIFRQKIYGGSIRKGSEVQLEISELSWTNVDVSGSLVVEAENIMGTVKDGILHYGEGLGRCRFHNVQVSNQGIDWKCSTNVYWQNKVSRHESLKIILKGCSEFDASDVVIKGSHVFEVPDGHKMRVRRSGPTGFSCTLERLPESSRSWAWKYAMRENGEVELEMVENSSKTPQLRASFAR</sequence>
<dbReference type="InterPro" id="IPR039741">
    <property type="entry name" value="UDP-sugar_pyrophosphorylase"/>
</dbReference>
<dbReference type="GO" id="GO:0003977">
    <property type="term" value="F:UDP-N-acetylglucosamine diphosphorylase activity"/>
    <property type="evidence" value="ECO:0000318"/>
    <property type="project" value="GO_Central"/>
</dbReference>
<dbReference type="Gene3D" id="3.90.550.10">
    <property type="entry name" value="Spore Coat Polysaccharide Biosynthesis Protein SpsA, Chain A"/>
    <property type="match status" value="1"/>
</dbReference>
<dbReference type="HOGENOM" id="CLU_016716_0_0_1"/>
<evidence type="ECO:0000256" key="2">
    <source>
        <dbReference type="ARBA" id="ARBA00022695"/>
    </source>
</evidence>
<organism evidence="5">
    <name type="scientific">Selaginella moellendorffii</name>
    <name type="common">Spikemoss</name>
    <dbReference type="NCBI Taxonomy" id="88036"/>
    <lineage>
        <taxon>Eukaryota</taxon>
        <taxon>Viridiplantae</taxon>
        <taxon>Streptophyta</taxon>
        <taxon>Embryophyta</taxon>
        <taxon>Tracheophyta</taxon>
        <taxon>Lycopodiopsida</taxon>
        <taxon>Selaginellales</taxon>
        <taxon>Selaginellaceae</taxon>
        <taxon>Selaginella</taxon>
    </lineage>
</organism>
<accession>D8RV22</accession>
<dbReference type="PANTHER" id="PTHR11952:SF14">
    <property type="entry name" value="UTP--GLUCOSE-1-PHOSPHATE URIDYLYLTRANSFERASE 3, CHLOROPLASTIC"/>
    <property type="match status" value="1"/>
</dbReference>
<dbReference type="eggNOG" id="ENOG502QU00">
    <property type="taxonomic scope" value="Eukaryota"/>
</dbReference>
<dbReference type="EMBL" id="GL377591">
    <property type="protein sequence ID" value="EFJ23884.1"/>
    <property type="molecule type" value="Genomic_DNA"/>
</dbReference>
<dbReference type="SUPFAM" id="SSF53448">
    <property type="entry name" value="Nucleotide-diphospho-sugar transferases"/>
    <property type="match status" value="1"/>
</dbReference>
<proteinExistence type="predicted"/>
<gene>
    <name evidence="4" type="ORF">SELMODRAFT_150184</name>
</gene>
<evidence type="ECO:0000313" key="4">
    <source>
        <dbReference type="EMBL" id="EFJ23884.1"/>
    </source>
</evidence>
<keyword evidence="1" id="KW-0808">Transferase</keyword>
<dbReference type="GO" id="GO:0006048">
    <property type="term" value="P:UDP-N-acetylglucosamine biosynthetic process"/>
    <property type="evidence" value="ECO:0000318"/>
    <property type="project" value="GO_Central"/>
</dbReference>
<evidence type="ECO:0000259" key="3">
    <source>
        <dbReference type="Pfam" id="PF25441"/>
    </source>
</evidence>
<dbReference type="Proteomes" id="UP000001514">
    <property type="component" value="Unassembled WGS sequence"/>
</dbReference>
<reference evidence="4 5" key="1">
    <citation type="journal article" date="2011" name="Science">
        <title>The Selaginella genome identifies genetic changes associated with the evolution of vascular plants.</title>
        <authorList>
            <person name="Banks J.A."/>
            <person name="Nishiyama T."/>
            <person name="Hasebe M."/>
            <person name="Bowman J.L."/>
            <person name="Gribskov M."/>
            <person name="dePamphilis C."/>
            <person name="Albert V.A."/>
            <person name="Aono N."/>
            <person name="Aoyama T."/>
            <person name="Ambrose B.A."/>
            <person name="Ashton N.W."/>
            <person name="Axtell M.J."/>
            <person name="Barker E."/>
            <person name="Barker M.S."/>
            <person name="Bennetzen J.L."/>
            <person name="Bonawitz N.D."/>
            <person name="Chapple C."/>
            <person name="Cheng C."/>
            <person name="Correa L.G."/>
            <person name="Dacre M."/>
            <person name="DeBarry J."/>
            <person name="Dreyer I."/>
            <person name="Elias M."/>
            <person name="Engstrom E.M."/>
            <person name="Estelle M."/>
            <person name="Feng L."/>
            <person name="Finet C."/>
            <person name="Floyd S.K."/>
            <person name="Frommer W.B."/>
            <person name="Fujita T."/>
            <person name="Gramzow L."/>
            <person name="Gutensohn M."/>
            <person name="Harholt J."/>
            <person name="Hattori M."/>
            <person name="Heyl A."/>
            <person name="Hirai T."/>
            <person name="Hiwatashi Y."/>
            <person name="Ishikawa M."/>
            <person name="Iwata M."/>
            <person name="Karol K.G."/>
            <person name="Koehler B."/>
            <person name="Kolukisaoglu U."/>
            <person name="Kubo M."/>
            <person name="Kurata T."/>
            <person name="Lalonde S."/>
            <person name="Li K."/>
            <person name="Li Y."/>
            <person name="Litt A."/>
            <person name="Lyons E."/>
            <person name="Manning G."/>
            <person name="Maruyama T."/>
            <person name="Michael T.P."/>
            <person name="Mikami K."/>
            <person name="Miyazaki S."/>
            <person name="Morinaga S."/>
            <person name="Murata T."/>
            <person name="Mueller-Roeber B."/>
            <person name="Nelson D.R."/>
            <person name="Obara M."/>
            <person name="Oguri Y."/>
            <person name="Olmstead R.G."/>
            <person name="Onodera N."/>
            <person name="Petersen B.L."/>
            <person name="Pils B."/>
            <person name="Prigge M."/>
            <person name="Rensing S.A."/>
            <person name="Riano-Pachon D.M."/>
            <person name="Roberts A.W."/>
            <person name="Sato Y."/>
            <person name="Scheller H.V."/>
            <person name="Schulz B."/>
            <person name="Schulz C."/>
            <person name="Shakirov E.V."/>
            <person name="Shibagaki N."/>
            <person name="Shinohara N."/>
            <person name="Shippen D.E."/>
            <person name="Soerensen I."/>
            <person name="Sotooka R."/>
            <person name="Sugimoto N."/>
            <person name="Sugita M."/>
            <person name="Sumikawa N."/>
            <person name="Tanurdzic M."/>
            <person name="Theissen G."/>
            <person name="Ulvskov P."/>
            <person name="Wakazuki S."/>
            <person name="Weng J.K."/>
            <person name="Willats W.W."/>
            <person name="Wipf D."/>
            <person name="Wolf P.G."/>
            <person name="Yang L."/>
            <person name="Zimmer A.D."/>
            <person name="Zhu Q."/>
            <person name="Mitros T."/>
            <person name="Hellsten U."/>
            <person name="Loque D."/>
            <person name="Otillar R."/>
            <person name="Salamov A."/>
            <person name="Schmutz J."/>
            <person name="Shapiro H."/>
            <person name="Lindquist E."/>
            <person name="Lucas S."/>
            <person name="Rokhsar D."/>
            <person name="Grigoriev I.V."/>
        </authorList>
    </citation>
    <scope>NUCLEOTIDE SEQUENCE [LARGE SCALE GENOMIC DNA]</scope>
</reference>
<dbReference type="InterPro" id="IPR029044">
    <property type="entry name" value="Nucleotide-diphossugar_trans"/>
</dbReference>